<accession>T0PNF9</accession>
<gene>
    <name evidence="1" type="ORF">Asalp_22340</name>
</gene>
<dbReference type="EMBL" id="CP022426">
    <property type="protein sequence ID" value="ATP09394.1"/>
    <property type="molecule type" value="Genomic_DNA"/>
</dbReference>
<name>T0PNF9_AERSA</name>
<dbReference type="AlphaFoldDB" id="T0PNF9"/>
<reference evidence="2" key="1">
    <citation type="journal article" date="2018" name="BMC Genomics">
        <title>The complete and fully assembled genome sequence of Aeromonas salmonicida subsp. pectinolytica and its comparative analysis with other Aeromonas species: investigation of the mobilome in environmental and pathogenic strains.</title>
        <authorList>
            <person name="Pfeiffer F."/>
            <person name="Zamora-Lagos M.A."/>
            <person name="Blettinger M."/>
            <person name="Yeroslaviz A."/>
            <person name="Dahl A."/>
            <person name="Gruber S."/>
            <person name="Habermann B.H."/>
        </authorList>
    </citation>
    <scope>NUCLEOTIDE SEQUENCE [LARGE SCALE GENOMIC DNA]</scope>
    <source>
        <strain evidence="2">34mel</strain>
    </source>
</reference>
<evidence type="ECO:0000313" key="2">
    <source>
        <dbReference type="Proteomes" id="UP000222916"/>
    </source>
</evidence>
<sequence>MHSVSSKANWGAIVGSKLGKMCERAHALYGQKEEEDKGNVCLAQIVRQLAQWRANRPAAPVNG</sequence>
<protein>
    <submittedName>
        <fullName evidence="1">Uncharacterized protein</fullName>
    </submittedName>
</protein>
<organism evidence="1 2">
    <name type="scientific">Aeromonas salmonicida subsp. pectinolytica 34mel</name>
    <dbReference type="NCBI Taxonomy" id="1324960"/>
    <lineage>
        <taxon>Bacteria</taxon>
        <taxon>Pseudomonadati</taxon>
        <taxon>Pseudomonadota</taxon>
        <taxon>Gammaproteobacteria</taxon>
        <taxon>Aeromonadales</taxon>
        <taxon>Aeromonadaceae</taxon>
        <taxon>Aeromonas</taxon>
    </lineage>
</organism>
<proteinExistence type="predicted"/>
<evidence type="ECO:0000313" key="1">
    <source>
        <dbReference type="EMBL" id="ATP09394.1"/>
    </source>
</evidence>
<dbReference type="Proteomes" id="UP000222916">
    <property type="component" value="Chromosome"/>
</dbReference>